<comment type="caution">
    <text evidence="2">The sequence shown here is derived from an EMBL/GenBank/DDBJ whole genome shotgun (WGS) entry which is preliminary data.</text>
</comment>
<accession>A0A1D1UZL6</accession>
<dbReference type="AlphaFoldDB" id="A0A1D1UZL6"/>
<organism evidence="2 3">
    <name type="scientific">Ramazzottius varieornatus</name>
    <name type="common">Water bear</name>
    <name type="synonym">Tardigrade</name>
    <dbReference type="NCBI Taxonomy" id="947166"/>
    <lineage>
        <taxon>Eukaryota</taxon>
        <taxon>Metazoa</taxon>
        <taxon>Ecdysozoa</taxon>
        <taxon>Tardigrada</taxon>
        <taxon>Eutardigrada</taxon>
        <taxon>Parachela</taxon>
        <taxon>Hypsibioidea</taxon>
        <taxon>Ramazzottiidae</taxon>
        <taxon>Ramazzottius</taxon>
    </lineage>
</organism>
<keyword evidence="1" id="KW-0732">Signal</keyword>
<sequence length="216" mass="24069">MLQLGCAPVHTVSLLLALSVTFTLSIQPSTVVPTETPTPVEDQLQQYPDEQSIWNEEVSLRGPAKITRDVRAKYDPTYRWLGIGKRDSDPLPRPAKFGQFSFGLGKRDTKYSPNYRFIGLGKRMAPYWHSSMLKGFLEGESQKSRVAGPSAAAMRPWHPAYSAMTKKLTSDYESPDLIPVSYEDMDTANDVPSGFGRPVMRGGSTFEPIYRYVGLG</sequence>
<protein>
    <submittedName>
        <fullName evidence="2">Uncharacterized protein</fullName>
    </submittedName>
</protein>
<gene>
    <name evidence="2" type="primary">RvY_05089-1</name>
    <name evidence="2" type="synonym">RvY_05089.1</name>
    <name evidence="2" type="ORF">RvY_05089</name>
</gene>
<feature type="signal peptide" evidence="1">
    <location>
        <begin position="1"/>
        <end position="25"/>
    </location>
</feature>
<evidence type="ECO:0000313" key="3">
    <source>
        <dbReference type="Proteomes" id="UP000186922"/>
    </source>
</evidence>
<evidence type="ECO:0000256" key="1">
    <source>
        <dbReference type="SAM" id="SignalP"/>
    </source>
</evidence>
<proteinExistence type="predicted"/>
<dbReference type="Proteomes" id="UP000186922">
    <property type="component" value="Unassembled WGS sequence"/>
</dbReference>
<evidence type="ECO:0000313" key="2">
    <source>
        <dbReference type="EMBL" id="GAU93102.1"/>
    </source>
</evidence>
<dbReference type="EMBL" id="BDGG01000002">
    <property type="protein sequence ID" value="GAU93102.1"/>
    <property type="molecule type" value="Genomic_DNA"/>
</dbReference>
<dbReference type="OrthoDB" id="6432299at2759"/>
<feature type="chain" id="PRO_5008897821" evidence="1">
    <location>
        <begin position="26"/>
        <end position="216"/>
    </location>
</feature>
<reference evidence="2 3" key="1">
    <citation type="journal article" date="2016" name="Nat. Commun.">
        <title>Extremotolerant tardigrade genome and improved radiotolerance of human cultured cells by tardigrade-unique protein.</title>
        <authorList>
            <person name="Hashimoto T."/>
            <person name="Horikawa D.D."/>
            <person name="Saito Y."/>
            <person name="Kuwahara H."/>
            <person name="Kozuka-Hata H."/>
            <person name="Shin-I T."/>
            <person name="Minakuchi Y."/>
            <person name="Ohishi K."/>
            <person name="Motoyama A."/>
            <person name="Aizu T."/>
            <person name="Enomoto A."/>
            <person name="Kondo K."/>
            <person name="Tanaka S."/>
            <person name="Hara Y."/>
            <person name="Koshikawa S."/>
            <person name="Sagara H."/>
            <person name="Miura T."/>
            <person name="Yokobori S."/>
            <person name="Miyagawa K."/>
            <person name="Suzuki Y."/>
            <person name="Kubo T."/>
            <person name="Oyama M."/>
            <person name="Kohara Y."/>
            <person name="Fujiyama A."/>
            <person name="Arakawa K."/>
            <person name="Katayama T."/>
            <person name="Toyoda A."/>
            <person name="Kunieda T."/>
        </authorList>
    </citation>
    <scope>NUCLEOTIDE SEQUENCE [LARGE SCALE GENOMIC DNA]</scope>
    <source>
        <strain evidence="2 3">YOKOZUNA-1</strain>
    </source>
</reference>
<name>A0A1D1UZL6_RAMVA</name>
<keyword evidence="3" id="KW-1185">Reference proteome</keyword>